<dbReference type="InterPro" id="IPR012337">
    <property type="entry name" value="RNaseH-like_sf"/>
</dbReference>
<name>A0ABQ8IUX6_DERPT</name>
<organism evidence="2 3">
    <name type="scientific">Dermatophagoides pteronyssinus</name>
    <name type="common">European house dust mite</name>
    <dbReference type="NCBI Taxonomy" id="6956"/>
    <lineage>
        <taxon>Eukaryota</taxon>
        <taxon>Metazoa</taxon>
        <taxon>Ecdysozoa</taxon>
        <taxon>Arthropoda</taxon>
        <taxon>Chelicerata</taxon>
        <taxon>Arachnida</taxon>
        <taxon>Acari</taxon>
        <taxon>Acariformes</taxon>
        <taxon>Sarcoptiformes</taxon>
        <taxon>Astigmata</taxon>
        <taxon>Psoroptidia</taxon>
        <taxon>Analgoidea</taxon>
        <taxon>Pyroglyphidae</taxon>
        <taxon>Dermatophagoidinae</taxon>
        <taxon>Dermatophagoides</taxon>
    </lineage>
</organism>
<feature type="compositionally biased region" description="Polar residues" evidence="1">
    <location>
        <begin position="41"/>
        <end position="54"/>
    </location>
</feature>
<keyword evidence="3" id="KW-1185">Reference proteome</keyword>
<evidence type="ECO:0008006" key="4">
    <source>
        <dbReference type="Google" id="ProtNLM"/>
    </source>
</evidence>
<dbReference type="PANTHER" id="PTHR23353">
    <property type="entry name" value="RAB-GAP/TBC-RELATED"/>
    <property type="match status" value="1"/>
</dbReference>
<dbReference type="SUPFAM" id="SSF53098">
    <property type="entry name" value="Ribonuclease H-like"/>
    <property type="match status" value="1"/>
</dbReference>
<feature type="compositionally biased region" description="Low complexity" evidence="1">
    <location>
        <begin position="142"/>
        <end position="153"/>
    </location>
</feature>
<accession>A0ABQ8IUX6</accession>
<feature type="region of interest" description="Disordered" evidence="1">
    <location>
        <begin position="479"/>
        <end position="501"/>
    </location>
</feature>
<sequence length="1260" mass="144034">MEIQEEPLPLLTLSNGHHTSTTQNNDRNGSSNSDSESQDSLRNGNNNSQDSNRFNSYLNRGSELWTHWTWLGGQGKMSLMRCNYCLVNKQLKNAPKCRRHLIKCQKTPEVVRKFFERKEIEASRVSAFMREIRSKEVKFPRNQQQQTNNSNSNLEKVESKSHLPPHIHRSASSRIVPKPTANDLKHLNQKQQQQQQTNGHHNHDQKQIAKNPNNGINNDHYNHKNHSKSSSSIIESTNYSATDLMNKTSILMNYSPLINRSIKNMTDQSPSSPKTTTITSTLKTTPTIMATNPINMNGRNNNNNNQLISQNDHPNCESGGSINYNHLIYQLMSMNSISPTAAAAAVSATTSPTNVILDNTTIVDHHNNNNNNNSNRYPILSGKLKRKHPHSTVIDYHHSNNGKENSLIVHEPTKKLSNNNNHNQNGLNLSNSNNTVVINLDDMSMISNHHIQDDPIYFNQLGNGHEESLIVTMNGNGHVRKRKRDNSLSSPSLNNNNNNNSSNFIGKSALFVRNGGTNGIDLRNNNNNNNVNNSMEHNELESQDIDILHDDLNDLLMSALISHGIELDFIKNSYFEKFISQLLKFSTTNKNYQLPSMDTLVSNNILNLIRKFDYETAKIFSECDSIIVSFENNDEHSYSSENDGVTDDAALMTQSYGKPLIQQYNSVDYKNGQITKKQQQLNVNLMIASSNTCLNLFYKSIVYTSRSPSLLPNDGDIDVKHLNNQIDSLFNKLGPDRINAVILPYKADRCAKMIHSYLTACHSHIVPLTNSYRLFHQLLCDICRIPSIHRVITKSMILFQDLLTTTETIDDNQFDFHAENQNHWKQVFESDKLGIFRQFIRSNDNHCSIKSNHQSNKNTYWISLNMMLCWLLVARSSIMKLFEQIHDDDNDSNNNNNSMNQRLKNILQQIQLEISQMDQFFNQISILFNFLTPFINAMHLIENESTVISDIIKIYYDVKLAINNNNFFNGIQNVCDKTERQTIDSILHGYLNEQNFSRYYFLAYYLDPRFREDRRIEENEELTAQVYDALFTYAQALGCVNNEEEDREKLVDSLEEFRNGDKLYGMQLLKCPKSPSKFWKHLRRFPGSAKLAYCASRLLSISTRSMLMAAPPSDDPCVRSLCDRIINHHRRQQQQNDNDNNELDHDCQMACEKLLPIRSYLLSSSQKMPSNLIDGDGGDVGIIDKNIGIAGNTPNNNGKSLLNQLNSNISQIIFNVINSLDQYRSFIAQPFSTRDLSTFFINNNHNNIDNHNHDNDNQQS</sequence>
<comment type="caution">
    <text evidence="2">The sequence shown here is derived from an EMBL/GenBank/DDBJ whole genome shotgun (WGS) entry which is preliminary data.</text>
</comment>
<feature type="region of interest" description="Disordered" evidence="1">
    <location>
        <begin position="1"/>
        <end position="54"/>
    </location>
</feature>
<dbReference type="InterPro" id="IPR053019">
    <property type="entry name" value="GATA_zinc_finger"/>
</dbReference>
<gene>
    <name evidence="2" type="ORF">DERP_012591</name>
</gene>
<reference evidence="2 3" key="1">
    <citation type="journal article" date="2018" name="J. Allergy Clin. Immunol.">
        <title>High-quality assembly of Dermatophagoides pteronyssinus genome and transcriptome reveals a wide range of novel allergens.</title>
        <authorList>
            <person name="Liu X.Y."/>
            <person name="Yang K.Y."/>
            <person name="Wang M.Q."/>
            <person name="Kwok J.S."/>
            <person name="Zeng X."/>
            <person name="Yang Z."/>
            <person name="Xiao X.J."/>
            <person name="Lau C.P."/>
            <person name="Li Y."/>
            <person name="Huang Z.M."/>
            <person name="Ba J.G."/>
            <person name="Yim A.K."/>
            <person name="Ouyang C.Y."/>
            <person name="Ngai S.M."/>
            <person name="Chan T.F."/>
            <person name="Leung E.L."/>
            <person name="Liu L."/>
            <person name="Liu Z.G."/>
            <person name="Tsui S.K."/>
        </authorList>
    </citation>
    <scope>NUCLEOTIDE SEQUENCE [LARGE SCALE GENOMIC DNA]</scope>
    <source>
        <strain evidence="2">Derp</strain>
    </source>
</reference>
<feature type="compositionally biased region" description="Polar residues" evidence="1">
    <location>
        <begin position="12"/>
        <end position="23"/>
    </location>
</feature>
<reference evidence="2 3" key="2">
    <citation type="journal article" date="2022" name="Mol. Biol. Evol.">
        <title>Comparative Genomics Reveals Insights into the Divergent Evolution of Astigmatic Mites and Household Pest Adaptations.</title>
        <authorList>
            <person name="Xiong Q."/>
            <person name="Wan A.T."/>
            <person name="Liu X."/>
            <person name="Fung C.S."/>
            <person name="Xiao X."/>
            <person name="Malainual N."/>
            <person name="Hou J."/>
            <person name="Wang L."/>
            <person name="Wang M."/>
            <person name="Yang K.Y."/>
            <person name="Cui Y."/>
            <person name="Leung E.L."/>
            <person name="Nong W."/>
            <person name="Shin S.K."/>
            <person name="Au S.W."/>
            <person name="Jeong K.Y."/>
            <person name="Chew F.T."/>
            <person name="Hui J.H."/>
            <person name="Leung T.F."/>
            <person name="Tungtrongchitr A."/>
            <person name="Zhong N."/>
            <person name="Liu Z."/>
            <person name="Tsui S.K."/>
        </authorList>
    </citation>
    <scope>NUCLEOTIDE SEQUENCE [LARGE SCALE GENOMIC DNA]</scope>
    <source>
        <strain evidence="2">Derp</strain>
    </source>
</reference>
<evidence type="ECO:0000256" key="1">
    <source>
        <dbReference type="SAM" id="MobiDB-lite"/>
    </source>
</evidence>
<dbReference type="EMBL" id="NJHN03000114">
    <property type="protein sequence ID" value="KAH9414112.1"/>
    <property type="molecule type" value="Genomic_DNA"/>
</dbReference>
<evidence type="ECO:0000313" key="2">
    <source>
        <dbReference type="EMBL" id="KAH9414112.1"/>
    </source>
</evidence>
<evidence type="ECO:0000313" key="3">
    <source>
        <dbReference type="Proteomes" id="UP000887458"/>
    </source>
</evidence>
<protein>
    <recommendedName>
        <fullName evidence="4">Serine/threonine-protein kinase DDB_G0282963</fullName>
    </recommendedName>
</protein>
<feature type="compositionally biased region" description="Low complexity" evidence="1">
    <location>
        <begin position="189"/>
        <end position="199"/>
    </location>
</feature>
<feature type="compositionally biased region" description="Low complexity" evidence="1">
    <location>
        <begin position="24"/>
        <end position="40"/>
    </location>
</feature>
<proteinExistence type="predicted"/>
<feature type="region of interest" description="Disordered" evidence="1">
    <location>
        <begin position="138"/>
        <end position="233"/>
    </location>
</feature>
<feature type="compositionally biased region" description="Low complexity" evidence="1">
    <location>
        <begin position="487"/>
        <end position="501"/>
    </location>
</feature>
<dbReference type="Proteomes" id="UP000887458">
    <property type="component" value="Unassembled WGS sequence"/>
</dbReference>